<evidence type="ECO:0000313" key="3">
    <source>
        <dbReference type="EMBL" id="OWU72454.1"/>
    </source>
</evidence>
<reference evidence="3 4" key="1">
    <citation type="submission" date="2013-04" db="EMBL/GenBank/DDBJ databases">
        <title>Oceanicola sp. 22II1-22F33 Genome Sequencing.</title>
        <authorList>
            <person name="Lai Q."/>
            <person name="Li G."/>
            <person name="Shao Z."/>
        </authorList>
    </citation>
    <scope>NUCLEOTIDE SEQUENCE [LARGE SCALE GENOMIC DNA]</scope>
    <source>
        <strain evidence="3 4">22II1-22F33</strain>
    </source>
</reference>
<proteinExistence type="predicted"/>
<sequence length="278" mass="30341">MLNAIVRCALLLGLAAPVAASDCTARDFLGLTLPDSPGRPAIAIALETAYPGLYVDEGQGNVHMPDGSTVLPLGGVTGRDPAQRLDSPTIAEQFFYTYPLAFDLGPRQVPWTDPGRLRNPAFFEALYYSTQAEAAADMRRVTYAPTGTRFVLGDRTCAATQLDAALRDIAGQGIDYSRFFRNVGGSFNWRRIAGTDRLSAHSFGIALDLNADLGGYWRWSGAAPGAAQRYDNQIPEGIVAALERYGFVWGGKWHHFDGMHFEYRPELILHARLSGDRA</sequence>
<dbReference type="RefSeq" id="WP_088650762.1">
    <property type="nucleotide sequence ID" value="NZ_AQQR01000006.1"/>
</dbReference>
<dbReference type="SUPFAM" id="SSF55166">
    <property type="entry name" value="Hedgehog/DD-peptidase"/>
    <property type="match status" value="1"/>
</dbReference>
<dbReference type="Gene3D" id="3.30.1380.10">
    <property type="match status" value="1"/>
</dbReference>
<evidence type="ECO:0000259" key="2">
    <source>
        <dbReference type="Pfam" id="PF13539"/>
    </source>
</evidence>
<comment type="caution">
    <text evidence="3">The sequence shown here is derived from an EMBL/GenBank/DDBJ whole genome shotgun (WGS) entry which is preliminary data.</text>
</comment>
<dbReference type="AlphaFoldDB" id="A0A225NHM4"/>
<dbReference type="OrthoDB" id="9799970at2"/>
<gene>
    <name evidence="3" type="ORF">ATO3_15295</name>
</gene>
<accession>A0A225NHM4</accession>
<dbReference type="InterPro" id="IPR009045">
    <property type="entry name" value="Zn_M74/Hedgehog-like"/>
</dbReference>
<dbReference type="EMBL" id="AQQR01000006">
    <property type="protein sequence ID" value="OWU72454.1"/>
    <property type="molecule type" value="Genomic_DNA"/>
</dbReference>
<organism evidence="3 4">
    <name type="scientific">Marinibacterium profundimaris</name>
    <dbReference type="NCBI Taxonomy" id="1679460"/>
    <lineage>
        <taxon>Bacteria</taxon>
        <taxon>Pseudomonadati</taxon>
        <taxon>Pseudomonadota</taxon>
        <taxon>Alphaproteobacteria</taxon>
        <taxon>Rhodobacterales</taxon>
        <taxon>Paracoccaceae</taxon>
        <taxon>Marinibacterium</taxon>
    </lineage>
</organism>
<dbReference type="InterPro" id="IPR039561">
    <property type="entry name" value="Peptidase_M15C"/>
</dbReference>
<dbReference type="Proteomes" id="UP000215377">
    <property type="component" value="Unassembled WGS sequence"/>
</dbReference>
<dbReference type="Pfam" id="PF13539">
    <property type="entry name" value="Peptidase_M15_4"/>
    <property type="match status" value="1"/>
</dbReference>
<name>A0A225NHM4_9RHOB</name>
<protein>
    <recommendedName>
        <fullName evidence="2">Peptidase M15C domain-containing protein</fullName>
    </recommendedName>
</protein>
<evidence type="ECO:0000313" key="4">
    <source>
        <dbReference type="Proteomes" id="UP000215377"/>
    </source>
</evidence>
<feature type="signal peptide" evidence="1">
    <location>
        <begin position="1"/>
        <end position="20"/>
    </location>
</feature>
<evidence type="ECO:0000256" key="1">
    <source>
        <dbReference type="SAM" id="SignalP"/>
    </source>
</evidence>
<keyword evidence="4" id="KW-1185">Reference proteome</keyword>
<dbReference type="GO" id="GO:0008233">
    <property type="term" value="F:peptidase activity"/>
    <property type="evidence" value="ECO:0007669"/>
    <property type="project" value="InterPro"/>
</dbReference>
<keyword evidence="1" id="KW-0732">Signal</keyword>
<feature type="chain" id="PRO_5012714094" description="Peptidase M15C domain-containing protein" evidence="1">
    <location>
        <begin position="21"/>
        <end position="278"/>
    </location>
</feature>
<feature type="domain" description="Peptidase M15C" evidence="2">
    <location>
        <begin position="194"/>
        <end position="263"/>
    </location>
</feature>